<evidence type="ECO:0000256" key="2">
    <source>
        <dbReference type="ARBA" id="ARBA00022723"/>
    </source>
</evidence>
<evidence type="ECO:0000256" key="5">
    <source>
        <dbReference type="ARBA" id="ARBA00023242"/>
    </source>
</evidence>
<feature type="compositionally biased region" description="Basic residues" evidence="6">
    <location>
        <begin position="454"/>
        <end position="463"/>
    </location>
</feature>
<feature type="compositionally biased region" description="Polar residues" evidence="6">
    <location>
        <begin position="41"/>
        <end position="50"/>
    </location>
</feature>
<evidence type="ECO:0000313" key="10">
    <source>
        <dbReference type="Proteomes" id="UP000800200"/>
    </source>
</evidence>
<dbReference type="InterPro" id="IPR013909">
    <property type="entry name" value="NuBaID_C"/>
</dbReference>
<dbReference type="AlphaFoldDB" id="A0A6A6ES30"/>
<evidence type="ECO:0000256" key="6">
    <source>
        <dbReference type="SAM" id="MobiDB-lite"/>
    </source>
</evidence>
<reference evidence="9" key="1">
    <citation type="journal article" date="2020" name="Stud. Mycol.">
        <title>101 Dothideomycetes genomes: a test case for predicting lifestyles and emergence of pathogens.</title>
        <authorList>
            <person name="Haridas S."/>
            <person name="Albert R."/>
            <person name="Binder M."/>
            <person name="Bloem J."/>
            <person name="Labutti K."/>
            <person name="Salamov A."/>
            <person name="Andreopoulos B."/>
            <person name="Baker S."/>
            <person name="Barry K."/>
            <person name="Bills G."/>
            <person name="Bluhm B."/>
            <person name="Cannon C."/>
            <person name="Castanera R."/>
            <person name="Culley D."/>
            <person name="Daum C."/>
            <person name="Ezra D."/>
            <person name="Gonzalez J."/>
            <person name="Henrissat B."/>
            <person name="Kuo A."/>
            <person name="Liang C."/>
            <person name="Lipzen A."/>
            <person name="Lutzoni F."/>
            <person name="Magnuson J."/>
            <person name="Mondo S."/>
            <person name="Nolan M."/>
            <person name="Ohm R."/>
            <person name="Pangilinan J."/>
            <person name="Park H.-J."/>
            <person name="Ramirez L."/>
            <person name="Alfaro M."/>
            <person name="Sun H."/>
            <person name="Tritt A."/>
            <person name="Yoshinaga Y."/>
            <person name="Zwiers L.-H."/>
            <person name="Turgeon B."/>
            <person name="Goodwin S."/>
            <person name="Spatafora J."/>
            <person name="Crous P."/>
            <person name="Grigoriev I."/>
        </authorList>
    </citation>
    <scope>NUCLEOTIDE SEQUENCE</scope>
    <source>
        <strain evidence="9">CBS 207.26</strain>
    </source>
</reference>
<evidence type="ECO:0000256" key="3">
    <source>
        <dbReference type="ARBA" id="ARBA00022771"/>
    </source>
</evidence>
<gene>
    <name evidence="9" type="ORF">K469DRAFT_712318</name>
</gene>
<keyword evidence="4" id="KW-0862">Zinc</keyword>
<evidence type="ECO:0000259" key="8">
    <source>
        <dbReference type="Pfam" id="PF08600"/>
    </source>
</evidence>
<dbReference type="EMBL" id="ML994613">
    <property type="protein sequence ID" value="KAF2193538.1"/>
    <property type="molecule type" value="Genomic_DNA"/>
</dbReference>
<dbReference type="PANTHER" id="PTHR15835">
    <property type="entry name" value="NUCLEAR-INTERACTING PARTNER OF ALK"/>
    <property type="match status" value="1"/>
</dbReference>
<comment type="subcellular location">
    <subcellularLocation>
        <location evidence="1">Nucleus</location>
    </subcellularLocation>
</comment>
<keyword evidence="5" id="KW-0539">Nucleus</keyword>
<feature type="compositionally biased region" description="Basic and acidic residues" evidence="6">
    <location>
        <begin position="422"/>
        <end position="441"/>
    </location>
</feature>
<dbReference type="Pfam" id="PF07967">
    <property type="entry name" value="zf-C3HC"/>
    <property type="match status" value="1"/>
</dbReference>
<keyword evidence="2" id="KW-0479">Metal-binding</keyword>
<evidence type="ECO:0000256" key="1">
    <source>
        <dbReference type="ARBA" id="ARBA00004123"/>
    </source>
</evidence>
<dbReference type="Pfam" id="PF08600">
    <property type="entry name" value="NuBaID_C"/>
    <property type="match status" value="1"/>
</dbReference>
<dbReference type="GO" id="GO:0005634">
    <property type="term" value="C:nucleus"/>
    <property type="evidence" value="ECO:0007669"/>
    <property type="project" value="UniProtKB-SubCell"/>
</dbReference>
<dbReference type="Proteomes" id="UP000800200">
    <property type="component" value="Unassembled WGS sequence"/>
</dbReference>
<feature type="compositionally biased region" description="Low complexity" evidence="6">
    <location>
        <begin position="25"/>
        <end position="40"/>
    </location>
</feature>
<feature type="domain" description="NuBaID C-terminal" evidence="8">
    <location>
        <begin position="310"/>
        <end position="389"/>
    </location>
</feature>
<evidence type="ECO:0000259" key="7">
    <source>
        <dbReference type="Pfam" id="PF07967"/>
    </source>
</evidence>
<dbReference type="GO" id="GO:0008270">
    <property type="term" value="F:zinc ion binding"/>
    <property type="evidence" value="ECO:0007669"/>
    <property type="project" value="UniProtKB-KW"/>
</dbReference>
<feature type="compositionally biased region" description="Basic and acidic residues" evidence="6">
    <location>
        <begin position="72"/>
        <end position="81"/>
    </location>
</feature>
<proteinExistence type="predicted"/>
<evidence type="ECO:0000256" key="4">
    <source>
        <dbReference type="ARBA" id="ARBA00022833"/>
    </source>
</evidence>
<protein>
    <submittedName>
        <fullName evidence="9">Zf-C3HC-domain-containing protein</fullName>
    </submittedName>
</protein>
<accession>A0A6A6ES30</accession>
<dbReference type="InterPro" id="IPR012935">
    <property type="entry name" value="NuBaID_N"/>
</dbReference>
<sequence length="473" mass="52587">MSTPSPGQPALTTTKRKFHKLLDSLTASKSTTSLADTLTSDNASTTSPTELATPEPPSKRSRLSDVSNISMDRPRAVSGERVRALQDKLLSPRKSADKPRGVYLVGKKTGTLSPSSPRKAPNYAPYSQEQFLARLKTFADVKKWGNKPDAIGEVEWAKRGWICENWNTVACKGGCDKRVVVRLRPRRKDADGKVIEGSEDLDVEVEEGLVEKYRELIVEGHDEGCLWRKGACKDDIYHIQIPNRAQSSAELLSRYHSFRAISSHLPPLENISYPDPSITEILKRIPSTLFNPPGATITEQPPTSPTDITAFVFALFGWTGVSESKLALARCNHCFQRVGLWLYNSSRLTEMSKKLDIPIEQLRLDLLESHREHCPWKNGVSQKNGDGVLRGMPGWETLQFIVVGRRKEGRGEGGSASFEMVRGSEETERGSRESDEKSVDKLAETWRKLKSKLKRSASRKSLRSVKSGRSAGG</sequence>
<feature type="region of interest" description="Disordered" evidence="6">
    <location>
        <begin position="454"/>
        <end position="473"/>
    </location>
</feature>
<dbReference type="OrthoDB" id="2592092at2759"/>
<organism evidence="9 10">
    <name type="scientific">Zopfia rhizophila CBS 207.26</name>
    <dbReference type="NCBI Taxonomy" id="1314779"/>
    <lineage>
        <taxon>Eukaryota</taxon>
        <taxon>Fungi</taxon>
        <taxon>Dikarya</taxon>
        <taxon>Ascomycota</taxon>
        <taxon>Pezizomycotina</taxon>
        <taxon>Dothideomycetes</taxon>
        <taxon>Dothideomycetes incertae sedis</taxon>
        <taxon>Zopfiaceae</taxon>
        <taxon>Zopfia</taxon>
    </lineage>
</organism>
<feature type="region of interest" description="Disordered" evidence="6">
    <location>
        <begin position="25"/>
        <end position="81"/>
    </location>
</feature>
<feature type="region of interest" description="Disordered" evidence="6">
    <location>
        <begin position="408"/>
        <end position="441"/>
    </location>
</feature>
<feature type="domain" description="C3HC-type" evidence="7">
    <location>
        <begin position="125"/>
        <end position="266"/>
    </location>
</feature>
<keyword evidence="10" id="KW-1185">Reference proteome</keyword>
<evidence type="ECO:0000313" key="9">
    <source>
        <dbReference type="EMBL" id="KAF2193538.1"/>
    </source>
</evidence>
<keyword evidence="3" id="KW-0863">Zinc-finger</keyword>
<name>A0A6A6ES30_9PEZI</name>
<dbReference type="PANTHER" id="PTHR15835:SF6">
    <property type="entry name" value="ZINC FINGER C3HC-TYPE PROTEIN 1"/>
    <property type="match status" value="1"/>
</dbReference>